<dbReference type="GO" id="GO:0044550">
    <property type="term" value="P:secondary metabolite biosynthetic process"/>
    <property type="evidence" value="ECO:0007669"/>
    <property type="project" value="UniProtKB-ARBA"/>
</dbReference>
<dbReference type="PRINTS" id="PR00080">
    <property type="entry name" value="SDRFAMILY"/>
</dbReference>
<gene>
    <name evidence="5" type="ORF">BDW47DRAFT_132566</name>
</gene>
<dbReference type="PANTHER" id="PTHR43976:SF16">
    <property type="entry name" value="SHORT-CHAIN DEHYDROGENASE_REDUCTASE FAMILY PROTEIN"/>
    <property type="match status" value="1"/>
</dbReference>
<evidence type="ECO:0000256" key="1">
    <source>
        <dbReference type="ARBA" id="ARBA00006484"/>
    </source>
</evidence>
<dbReference type="Proteomes" id="UP000234585">
    <property type="component" value="Unassembled WGS sequence"/>
</dbReference>
<dbReference type="EMBL" id="KZ559148">
    <property type="protein sequence ID" value="PLB36761.1"/>
    <property type="molecule type" value="Genomic_DNA"/>
</dbReference>
<organism evidence="5 6">
    <name type="scientific">Aspergillus candidus</name>
    <dbReference type="NCBI Taxonomy" id="41067"/>
    <lineage>
        <taxon>Eukaryota</taxon>
        <taxon>Fungi</taxon>
        <taxon>Dikarya</taxon>
        <taxon>Ascomycota</taxon>
        <taxon>Pezizomycotina</taxon>
        <taxon>Eurotiomycetes</taxon>
        <taxon>Eurotiomycetidae</taxon>
        <taxon>Eurotiales</taxon>
        <taxon>Aspergillaceae</taxon>
        <taxon>Aspergillus</taxon>
        <taxon>Aspergillus subgen. Circumdati</taxon>
    </lineage>
</organism>
<dbReference type="OrthoDB" id="1274115at2759"/>
<protein>
    <submittedName>
        <fullName evidence="5">NAD(P)-binding protein</fullName>
    </submittedName>
</protein>
<dbReference type="STRING" id="41067.A0A2I2F818"/>
<reference evidence="5 6" key="1">
    <citation type="submission" date="2017-12" db="EMBL/GenBank/DDBJ databases">
        <authorList>
            <consortium name="DOE Joint Genome Institute"/>
            <person name="Haridas S."/>
            <person name="Kjaerbolling I."/>
            <person name="Vesth T.C."/>
            <person name="Frisvad J.C."/>
            <person name="Nybo J.L."/>
            <person name="Theobald S."/>
            <person name="Kuo A."/>
            <person name="Bowyer P."/>
            <person name="Matsuda Y."/>
            <person name="Mondo S."/>
            <person name="Lyhne E.K."/>
            <person name="Kogle M.E."/>
            <person name="Clum A."/>
            <person name="Lipzen A."/>
            <person name="Salamov A."/>
            <person name="Ngan C.Y."/>
            <person name="Daum C."/>
            <person name="Chiniquy J."/>
            <person name="Barry K."/>
            <person name="LaButti K."/>
            <person name="Simmons B.A."/>
            <person name="Magnuson J.K."/>
            <person name="Mortensen U.H."/>
            <person name="Larsen T.O."/>
            <person name="Grigoriev I.V."/>
            <person name="Baker S.E."/>
            <person name="Andersen M.R."/>
            <person name="Nordberg H.P."/>
            <person name="Cantor M.N."/>
            <person name="Hua S.X."/>
        </authorList>
    </citation>
    <scope>NUCLEOTIDE SEQUENCE [LARGE SCALE GENOMIC DNA]</scope>
    <source>
        <strain evidence="5 6">CBS 102.13</strain>
    </source>
</reference>
<dbReference type="RefSeq" id="XP_024670773.1">
    <property type="nucleotide sequence ID" value="XM_024817591.1"/>
</dbReference>
<name>A0A2I2F818_ASPCN</name>
<dbReference type="AlphaFoldDB" id="A0A2I2F818"/>
<dbReference type="InterPro" id="IPR051911">
    <property type="entry name" value="SDR_oxidoreductase"/>
</dbReference>
<accession>A0A2I2F818</accession>
<proteinExistence type="inferred from homology"/>
<dbReference type="Gene3D" id="3.40.50.720">
    <property type="entry name" value="NAD(P)-binding Rossmann-like Domain"/>
    <property type="match status" value="1"/>
</dbReference>
<evidence type="ECO:0000313" key="5">
    <source>
        <dbReference type="EMBL" id="PLB36761.1"/>
    </source>
</evidence>
<evidence type="ECO:0000313" key="6">
    <source>
        <dbReference type="Proteomes" id="UP000234585"/>
    </source>
</evidence>
<dbReference type="InterPro" id="IPR002347">
    <property type="entry name" value="SDR_fam"/>
</dbReference>
<evidence type="ECO:0000256" key="3">
    <source>
        <dbReference type="ARBA" id="ARBA00023002"/>
    </source>
</evidence>
<dbReference type="PROSITE" id="PS00061">
    <property type="entry name" value="ADH_SHORT"/>
    <property type="match status" value="1"/>
</dbReference>
<dbReference type="Pfam" id="PF00106">
    <property type="entry name" value="adh_short"/>
    <property type="match status" value="1"/>
</dbReference>
<keyword evidence="3" id="KW-0560">Oxidoreductase</keyword>
<dbReference type="InterPro" id="IPR020904">
    <property type="entry name" value="Sc_DH/Rdtase_CS"/>
</dbReference>
<comment type="similarity">
    <text evidence="1 4">Belongs to the short-chain dehydrogenases/reductases (SDR) family.</text>
</comment>
<sequence length="288" mass="30292">MAPLVWFITGGSSGFGYYLALHALAAGHHVIATARSVTKSAQTVQDIEAKGGKVIELDVTRGETIHQVVKHAESIYGHIDVLVNNAGYSVLGAIEDITPVEAASQFETNFFGPLRLIQAALPSMRARGTGTIVNVSSVAGQDALPTCGLYAASKFALEGLSETLSREVAQFGLSVLIVEPGAFKTNFLDAARKTDVGLSEPYRGGIVETVLGKFDPLRGLPKGDPVKGVARVFEVITGEGVAGDLKGKILRLPLGPDCVGRIEGKLKSVSSDLEAAREVAMGTDYDNL</sequence>
<evidence type="ECO:0000256" key="4">
    <source>
        <dbReference type="RuleBase" id="RU000363"/>
    </source>
</evidence>
<dbReference type="PRINTS" id="PR00081">
    <property type="entry name" value="GDHRDH"/>
</dbReference>
<dbReference type="SUPFAM" id="SSF51735">
    <property type="entry name" value="NAD(P)-binding Rossmann-fold domains"/>
    <property type="match status" value="1"/>
</dbReference>
<dbReference type="GO" id="GO:0016491">
    <property type="term" value="F:oxidoreductase activity"/>
    <property type="evidence" value="ECO:0007669"/>
    <property type="project" value="UniProtKB-KW"/>
</dbReference>
<evidence type="ECO:0000256" key="2">
    <source>
        <dbReference type="ARBA" id="ARBA00022857"/>
    </source>
</evidence>
<keyword evidence="2" id="KW-0521">NADP</keyword>
<dbReference type="InterPro" id="IPR036291">
    <property type="entry name" value="NAD(P)-bd_dom_sf"/>
</dbReference>
<dbReference type="PANTHER" id="PTHR43976">
    <property type="entry name" value="SHORT CHAIN DEHYDROGENASE"/>
    <property type="match status" value="1"/>
</dbReference>
<keyword evidence="6" id="KW-1185">Reference proteome</keyword>
<dbReference type="CDD" id="cd05374">
    <property type="entry name" value="17beta-HSD-like_SDR_c"/>
    <property type="match status" value="1"/>
</dbReference>
<dbReference type="GeneID" id="36524751"/>